<dbReference type="InterPro" id="IPR017871">
    <property type="entry name" value="ABC_transporter-like_CS"/>
</dbReference>
<dbReference type="InterPro" id="IPR003439">
    <property type="entry name" value="ABC_transporter-like_ATP-bd"/>
</dbReference>
<evidence type="ECO:0000259" key="3">
    <source>
        <dbReference type="PROSITE" id="PS50893"/>
    </source>
</evidence>
<dbReference type="InterPro" id="IPR027417">
    <property type="entry name" value="P-loop_NTPase"/>
</dbReference>
<dbReference type="InterPro" id="IPR003593">
    <property type="entry name" value="AAA+_ATPase"/>
</dbReference>
<dbReference type="PANTHER" id="PTHR42798:SF4">
    <property type="entry name" value="ABC TRANSPORTER DOMAIN-CONTAINING PROTEIN"/>
    <property type="match status" value="1"/>
</dbReference>
<dbReference type="Proteomes" id="UP001595987">
    <property type="component" value="Unassembled WGS sequence"/>
</dbReference>
<dbReference type="InterPro" id="IPR019895">
    <property type="entry name" value="L_ocin_972_ABC"/>
</dbReference>
<name>A0ABV9JF28_9LACT</name>
<proteinExistence type="predicted"/>
<evidence type="ECO:0000256" key="2">
    <source>
        <dbReference type="ARBA" id="ARBA00022840"/>
    </source>
</evidence>
<dbReference type="RefSeq" id="WP_213536518.1">
    <property type="nucleotide sequence ID" value="NZ_BOVQ01000007.1"/>
</dbReference>
<keyword evidence="1" id="KW-0547">Nucleotide-binding</keyword>
<evidence type="ECO:0000313" key="5">
    <source>
        <dbReference type="Proteomes" id="UP001595987"/>
    </source>
</evidence>
<accession>A0ABV9JF28</accession>
<keyword evidence="5" id="KW-1185">Reference proteome</keyword>
<dbReference type="SMART" id="SM00382">
    <property type="entry name" value="AAA"/>
    <property type="match status" value="1"/>
</dbReference>
<reference evidence="5" key="1">
    <citation type="journal article" date="2019" name="Int. J. Syst. Evol. Microbiol.">
        <title>The Global Catalogue of Microorganisms (GCM) 10K type strain sequencing project: providing services to taxonomists for standard genome sequencing and annotation.</title>
        <authorList>
            <consortium name="The Broad Institute Genomics Platform"/>
            <consortium name="The Broad Institute Genome Sequencing Center for Infectious Disease"/>
            <person name="Wu L."/>
            <person name="Ma J."/>
        </authorList>
    </citation>
    <scope>NUCLEOTIDE SEQUENCE [LARGE SCALE GENOMIC DNA]</scope>
    <source>
        <strain evidence="5">CCUG 63287</strain>
    </source>
</reference>
<dbReference type="Gene3D" id="3.40.50.300">
    <property type="entry name" value="P-loop containing nucleotide triphosphate hydrolases"/>
    <property type="match status" value="1"/>
</dbReference>
<keyword evidence="2" id="KW-0067">ATP-binding</keyword>
<dbReference type="NCBIfam" id="TIGR03608">
    <property type="entry name" value="L_ocin_972_ABC"/>
    <property type="match status" value="1"/>
</dbReference>
<dbReference type="Pfam" id="PF00005">
    <property type="entry name" value="ABC_tran"/>
    <property type="match status" value="1"/>
</dbReference>
<dbReference type="PROSITE" id="PS50893">
    <property type="entry name" value="ABC_TRANSPORTER_2"/>
    <property type="match status" value="1"/>
</dbReference>
<sequence length="208" mass="23631">MIELINITKKFDNHMIFEDFSYCFEAGKSYGLIGRSGCGKTTLLNIIGKLETADNGEVLINKKALKDIKEQKFFRDDVGYLFQNYGLIDNETIEQNLELAFVGKKMRKIERREMMLKVLKKVNLEADLKRKIFSLSGGEAQRVAIAKIMIKNPPIILADEPTASLDEKNGQEVIQLILNLKDEEKIIIIATHTPLVWEALDTLVELGE</sequence>
<dbReference type="PROSITE" id="PS00211">
    <property type="entry name" value="ABC_TRANSPORTER_1"/>
    <property type="match status" value="1"/>
</dbReference>
<evidence type="ECO:0000313" key="4">
    <source>
        <dbReference type="EMBL" id="MFC4653340.1"/>
    </source>
</evidence>
<feature type="domain" description="ABC transporter" evidence="3">
    <location>
        <begin position="2"/>
        <end position="208"/>
    </location>
</feature>
<gene>
    <name evidence="4" type="ORF">ACFO26_10545</name>
</gene>
<protein>
    <submittedName>
        <fullName evidence="4">Bacteriocin export ABC transporter</fullName>
    </submittedName>
</protein>
<comment type="caution">
    <text evidence="4">The sequence shown here is derived from an EMBL/GenBank/DDBJ whole genome shotgun (WGS) entry which is preliminary data.</text>
</comment>
<evidence type="ECO:0000256" key="1">
    <source>
        <dbReference type="ARBA" id="ARBA00022741"/>
    </source>
</evidence>
<organism evidence="4 5">
    <name type="scientific">Lactococcus nasutitermitis</name>
    <dbReference type="NCBI Taxonomy" id="1652957"/>
    <lineage>
        <taxon>Bacteria</taxon>
        <taxon>Bacillati</taxon>
        <taxon>Bacillota</taxon>
        <taxon>Bacilli</taxon>
        <taxon>Lactobacillales</taxon>
        <taxon>Streptococcaceae</taxon>
        <taxon>Lactococcus</taxon>
    </lineage>
</organism>
<dbReference type="EMBL" id="JBHSGD010000010">
    <property type="protein sequence ID" value="MFC4653340.1"/>
    <property type="molecule type" value="Genomic_DNA"/>
</dbReference>
<dbReference type="SUPFAM" id="SSF52540">
    <property type="entry name" value="P-loop containing nucleoside triphosphate hydrolases"/>
    <property type="match status" value="1"/>
</dbReference>
<dbReference type="PANTHER" id="PTHR42798">
    <property type="entry name" value="LIPOPROTEIN-RELEASING SYSTEM ATP-BINDING PROTEIN LOLD"/>
    <property type="match status" value="1"/>
</dbReference>